<evidence type="ECO:0000256" key="3">
    <source>
        <dbReference type="ARBA" id="ARBA00022596"/>
    </source>
</evidence>
<evidence type="ECO:0000313" key="9">
    <source>
        <dbReference type="Proteomes" id="UP000186309"/>
    </source>
</evidence>
<dbReference type="InterPro" id="IPR012406">
    <property type="entry name" value="UreE"/>
</dbReference>
<keyword evidence="9" id="KW-1185">Reference proteome</keyword>
<dbReference type="PIRSF" id="PIRSF036402">
    <property type="entry name" value="Ureas_acces_UreE"/>
    <property type="match status" value="1"/>
</dbReference>
<evidence type="ECO:0000313" key="8">
    <source>
        <dbReference type="EMBL" id="APW59555.1"/>
    </source>
</evidence>
<keyword evidence="3 5" id="KW-0533">Nickel</keyword>
<dbReference type="EMBL" id="CP019082">
    <property type="protein sequence ID" value="APW59555.1"/>
    <property type="molecule type" value="Genomic_DNA"/>
</dbReference>
<dbReference type="Gene3D" id="2.60.260.20">
    <property type="entry name" value="Urease metallochaperone UreE, N-terminal domain"/>
    <property type="match status" value="1"/>
</dbReference>
<dbReference type="OrthoDB" id="3394858at2"/>
<dbReference type="InterPro" id="IPR036118">
    <property type="entry name" value="UreE_N_sf"/>
</dbReference>
<dbReference type="STRING" id="1387353.BSF38_00981"/>
<dbReference type="RefSeq" id="WP_076343719.1">
    <property type="nucleotide sequence ID" value="NZ_CP019082.1"/>
</dbReference>
<dbReference type="GO" id="GO:0006457">
    <property type="term" value="P:protein folding"/>
    <property type="evidence" value="ECO:0007669"/>
    <property type="project" value="InterPro"/>
</dbReference>
<sequence>MILVESIIGNVNEEPWVGRLKGARLDVLSLDQWQAQKNRFRLKTSEGSEVAVALDRNSHLHDGDVLSWDEASRSAIVARIVLQDVLVIHLDGLVGQAAETLARTCFELGHALGNQHWPAVVKGTTVYVPLTVDRKVMASVMKTHAFEGIHYEFAPGSEIIPYLAPHESRRLFGGADSTPHVHTPIHVHDEAPGGGGPSGLHSHSHSHTHTRTHDHGDHHH</sequence>
<evidence type="ECO:0000256" key="5">
    <source>
        <dbReference type="HAMAP-Rule" id="MF_00822"/>
    </source>
</evidence>
<dbReference type="GO" id="GO:0065003">
    <property type="term" value="P:protein-containing complex assembly"/>
    <property type="evidence" value="ECO:0007669"/>
    <property type="project" value="InterPro"/>
</dbReference>
<feature type="region of interest" description="Disordered" evidence="6">
    <location>
        <begin position="173"/>
        <end position="220"/>
    </location>
</feature>
<comment type="function">
    <text evidence="5">Involved in urease metallocenter assembly. Binds nickel. Probably functions as a nickel donor during metallocenter assembly.</text>
</comment>
<protein>
    <recommendedName>
        <fullName evidence="5">Urease accessory protein UreE</fullName>
    </recommendedName>
</protein>
<feature type="domain" description="UreE urease accessory N-terminal" evidence="7">
    <location>
        <begin position="10"/>
        <end position="75"/>
    </location>
</feature>
<evidence type="ECO:0000259" key="7">
    <source>
        <dbReference type="SMART" id="SM00988"/>
    </source>
</evidence>
<dbReference type="KEGG" id="pbor:BSF38_00981"/>
<name>A0A1U7CKU1_9BACT</name>
<keyword evidence="2 5" id="KW-0963">Cytoplasm</keyword>
<organism evidence="8 9">
    <name type="scientific">Paludisphaera borealis</name>
    <dbReference type="NCBI Taxonomy" id="1387353"/>
    <lineage>
        <taxon>Bacteria</taxon>
        <taxon>Pseudomonadati</taxon>
        <taxon>Planctomycetota</taxon>
        <taxon>Planctomycetia</taxon>
        <taxon>Isosphaerales</taxon>
        <taxon>Isosphaeraceae</taxon>
        <taxon>Paludisphaera</taxon>
    </lineage>
</organism>
<comment type="similarity">
    <text evidence="5">Belongs to the UreE family.</text>
</comment>
<dbReference type="Pfam" id="PF05194">
    <property type="entry name" value="UreE_C"/>
    <property type="match status" value="1"/>
</dbReference>
<evidence type="ECO:0000256" key="2">
    <source>
        <dbReference type="ARBA" id="ARBA00022490"/>
    </source>
</evidence>
<dbReference type="GO" id="GO:0016151">
    <property type="term" value="F:nickel cation binding"/>
    <property type="evidence" value="ECO:0007669"/>
    <property type="project" value="UniProtKB-UniRule"/>
</dbReference>
<feature type="compositionally biased region" description="Basic and acidic residues" evidence="6">
    <location>
        <begin position="211"/>
        <end position="220"/>
    </location>
</feature>
<proteinExistence type="inferred from homology"/>
<gene>
    <name evidence="5 8" type="primary">ureE</name>
    <name evidence="8" type="ORF">BSF38_00981</name>
</gene>
<dbReference type="GO" id="GO:0019627">
    <property type="term" value="P:urea metabolic process"/>
    <property type="evidence" value="ECO:0007669"/>
    <property type="project" value="InterPro"/>
</dbReference>
<reference evidence="9" key="1">
    <citation type="submission" date="2016-12" db="EMBL/GenBank/DDBJ databases">
        <title>Comparative genomics of four Isosphaeraceae planctomycetes: a common pool of plasmids and glycoside hydrolase genes.</title>
        <authorList>
            <person name="Ivanova A."/>
        </authorList>
    </citation>
    <scope>NUCLEOTIDE SEQUENCE [LARGE SCALE GENOMIC DNA]</scope>
    <source>
        <strain evidence="9">PX4</strain>
    </source>
</reference>
<evidence type="ECO:0000256" key="4">
    <source>
        <dbReference type="ARBA" id="ARBA00023186"/>
    </source>
</evidence>
<dbReference type="AlphaFoldDB" id="A0A1U7CKU1"/>
<accession>A0A1U7CKU1</accession>
<dbReference type="GO" id="GO:0051082">
    <property type="term" value="F:unfolded protein binding"/>
    <property type="evidence" value="ECO:0007669"/>
    <property type="project" value="UniProtKB-UniRule"/>
</dbReference>
<evidence type="ECO:0000256" key="6">
    <source>
        <dbReference type="SAM" id="MobiDB-lite"/>
    </source>
</evidence>
<dbReference type="InterPro" id="IPR007864">
    <property type="entry name" value="UreE_C_dom"/>
</dbReference>
<dbReference type="Proteomes" id="UP000186309">
    <property type="component" value="Chromosome"/>
</dbReference>
<keyword evidence="4 5" id="KW-0143">Chaperone</keyword>
<dbReference type="SUPFAM" id="SSF69287">
    <property type="entry name" value="Urease metallochaperone UreE, N-terminal domain"/>
    <property type="match status" value="1"/>
</dbReference>
<dbReference type="InterPro" id="IPR004029">
    <property type="entry name" value="UreE_N"/>
</dbReference>
<dbReference type="GO" id="GO:0005737">
    <property type="term" value="C:cytoplasm"/>
    <property type="evidence" value="ECO:0007669"/>
    <property type="project" value="UniProtKB-SubCell"/>
</dbReference>
<dbReference type="Pfam" id="PF02814">
    <property type="entry name" value="UreE_N"/>
    <property type="match status" value="1"/>
</dbReference>
<comment type="subcellular location">
    <subcellularLocation>
        <location evidence="1 5">Cytoplasm</location>
    </subcellularLocation>
</comment>
<evidence type="ECO:0000256" key="1">
    <source>
        <dbReference type="ARBA" id="ARBA00004496"/>
    </source>
</evidence>
<dbReference type="SMART" id="SM00988">
    <property type="entry name" value="UreE_N"/>
    <property type="match status" value="1"/>
</dbReference>
<dbReference type="HAMAP" id="MF_00822">
    <property type="entry name" value="UreE"/>
    <property type="match status" value="1"/>
</dbReference>